<dbReference type="Gene3D" id="1.10.3210.10">
    <property type="entry name" value="Hypothetical protein af1432"/>
    <property type="match status" value="1"/>
</dbReference>
<proteinExistence type="predicted"/>
<evidence type="ECO:0000313" key="4">
    <source>
        <dbReference type="Proteomes" id="UP001257914"/>
    </source>
</evidence>
<accession>A0ABU3QYR2</accession>
<protein>
    <submittedName>
        <fullName evidence="3">HDOD domain-containing protein</fullName>
    </submittedName>
</protein>
<dbReference type="Gene3D" id="3.20.20.450">
    <property type="entry name" value="EAL domain"/>
    <property type="match status" value="1"/>
</dbReference>
<dbReference type="InterPro" id="IPR013976">
    <property type="entry name" value="HDOD"/>
</dbReference>
<evidence type="ECO:0000313" key="3">
    <source>
        <dbReference type="EMBL" id="MDU0112563.1"/>
    </source>
</evidence>
<dbReference type="InterPro" id="IPR001633">
    <property type="entry name" value="EAL_dom"/>
</dbReference>
<dbReference type="EMBL" id="JAWCUA010000003">
    <property type="protein sequence ID" value="MDU0112563.1"/>
    <property type="molecule type" value="Genomic_DNA"/>
</dbReference>
<dbReference type="Proteomes" id="UP001257914">
    <property type="component" value="Unassembled WGS sequence"/>
</dbReference>
<dbReference type="PROSITE" id="PS50883">
    <property type="entry name" value="EAL"/>
    <property type="match status" value="1"/>
</dbReference>
<reference evidence="3 4" key="1">
    <citation type="submission" date="2023-10" db="EMBL/GenBank/DDBJ databases">
        <title>Psychrosphaera aquimaarina strain SW33 isolated from seawater.</title>
        <authorList>
            <person name="Bayburt H."/>
            <person name="Kim J.M."/>
            <person name="Choi B.J."/>
            <person name="Jeon C.O."/>
        </authorList>
    </citation>
    <scope>NUCLEOTIDE SEQUENCE [LARGE SCALE GENOMIC DNA]</scope>
    <source>
        <strain evidence="3 4">KCTC 52743</strain>
    </source>
</reference>
<dbReference type="InterPro" id="IPR035919">
    <property type="entry name" value="EAL_sf"/>
</dbReference>
<feature type="domain" description="EAL" evidence="1">
    <location>
        <begin position="1"/>
        <end position="207"/>
    </location>
</feature>
<evidence type="ECO:0000259" key="2">
    <source>
        <dbReference type="PROSITE" id="PS51833"/>
    </source>
</evidence>
<dbReference type="RefSeq" id="WP_315946271.1">
    <property type="nucleotide sequence ID" value="NZ_JAWCUA010000003.1"/>
</dbReference>
<sequence length="409" mass="46329">MGNKFIARQAILDRSKNIFAYELLYRNSFENFYSCTDEEQATSQIIFQNHIFGDLANICSQKKAFLNLDEKSILAKVPLLLDKKTVVVELLETINVTPEVIKAVSLLSNKGFILALDDYDLSDKWDPLLPFISIIKVDIEDISLDDIANLKNSQFVLNNDIKIVVERVETHEQFEALYEIGVDYFQGYFFHKPEINSGYFIEPIKLNLLLLFTEICQPSMDFNTIAKIISQDVSLINGTLRLVNLKAEQTRVEITSIKQAVTFLGAEKIKQFIAIIAIIAMSKLSSDSTNELLTESLMRGKMMEHISTFPAFSSIKPFAFITGIMSHIDAILHCPLEELITDLPLAKEIKAALINKEGLLYEGLEIAKYFENVEVQKSITVLMEKHNIAEDALFDNFNSVLAWCKEVCG</sequence>
<dbReference type="SUPFAM" id="SSF141868">
    <property type="entry name" value="EAL domain-like"/>
    <property type="match status" value="1"/>
</dbReference>
<name>A0ABU3QYR2_9GAMM</name>
<dbReference type="PIRSF" id="PIRSF003180">
    <property type="entry name" value="DiGMPpdiest_YuxH"/>
    <property type="match status" value="1"/>
</dbReference>
<gene>
    <name evidence="3" type="ORF">RT723_06000</name>
</gene>
<dbReference type="InterPro" id="IPR014408">
    <property type="entry name" value="dGMP_Pdiesterase_EAL/HD-GYP"/>
</dbReference>
<dbReference type="Pfam" id="PF08668">
    <property type="entry name" value="HDOD"/>
    <property type="match status" value="1"/>
</dbReference>
<organism evidence="3 4">
    <name type="scientific">Psychrosphaera aquimarina</name>
    <dbReference type="NCBI Taxonomy" id="2044854"/>
    <lineage>
        <taxon>Bacteria</taxon>
        <taxon>Pseudomonadati</taxon>
        <taxon>Pseudomonadota</taxon>
        <taxon>Gammaproteobacteria</taxon>
        <taxon>Alteromonadales</taxon>
        <taxon>Pseudoalteromonadaceae</taxon>
        <taxon>Psychrosphaera</taxon>
    </lineage>
</organism>
<dbReference type="PROSITE" id="PS51833">
    <property type="entry name" value="HDOD"/>
    <property type="match status" value="1"/>
</dbReference>
<dbReference type="SUPFAM" id="SSF109604">
    <property type="entry name" value="HD-domain/PDEase-like"/>
    <property type="match status" value="1"/>
</dbReference>
<dbReference type="PANTHER" id="PTHR33525">
    <property type="match status" value="1"/>
</dbReference>
<comment type="caution">
    <text evidence="3">The sequence shown here is derived from an EMBL/GenBank/DDBJ whole genome shotgun (WGS) entry which is preliminary data.</text>
</comment>
<dbReference type="InterPro" id="IPR052340">
    <property type="entry name" value="RNase_Y/CdgJ"/>
</dbReference>
<dbReference type="PANTHER" id="PTHR33525:SF4">
    <property type="entry name" value="CYCLIC DI-GMP PHOSPHODIESTERASE CDGJ"/>
    <property type="match status" value="1"/>
</dbReference>
<keyword evidence="4" id="KW-1185">Reference proteome</keyword>
<feature type="domain" description="HDOD" evidence="2">
    <location>
        <begin position="201"/>
        <end position="389"/>
    </location>
</feature>
<evidence type="ECO:0000259" key="1">
    <source>
        <dbReference type="PROSITE" id="PS50883"/>
    </source>
</evidence>
<dbReference type="Pfam" id="PF00563">
    <property type="entry name" value="EAL"/>
    <property type="match status" value="1"/>
</dbReference>